<dbReference type="InterPro" id="IPR006045">
    <property type="entry name" value="Cupin_1"/>
</dbReference>
<dbReference type="GO" id="GO:0030145">
    <property type="term" value="F:manganese ion binding"/>
    <property type="evidence" value="ECO:0007669"/>
    <property type="project" value="InterPro"/>
</dbReference>
<keyword evidence="7" id="KW-0732">Signal</keyword>
<feature type="domain" description="Cupin type-1" evidence="8">
    <location>
        <begin position="51"/>
        <end position="198"/>
    </location>
</feature>
<keyword evidence="5" id="KW-0464">Manganese</keyword>
<feature type="compositionally biased region" description="Polar residues" evidence="6">
    <location>
        <begin position="227"/>
        <end position="241"/>
    </location>
</feature>
<protein>
    <submittedName>
        <fullName evidence="9">RmlC-like cupin</fullName>
    </submittedName>
</protein>
<proteinExistence type="inferred from homology"/>
<dbReference type="GO" id="GO:0005576">
    <property type="term" value="C:extracellular region"/>
    <property type="evidence" value="ECO:0007669"/>
    <property type="project" value="UniProtKB-SubCell"/>
</dbReference>
<reference evidence="9" key="1">
    <citation type="submission" date="2023-03" db="EMBL/GenBank/DDBJ databases">
        <title>Massive genome expansion in bonnet fungi (Mycena s.s.) driven by repeated elements and novel gene families across ecological guilds.</title>
        <authorList>
            <consortium name="Lawrence Berkeley National Laboratory"/>
            <person name="Harder C.B."/>
            <person name="Miyauchi S."/>
            <person name="Viragh M."/>
            <person name="Kuo A."/>
            <person name="Thoen E."/>
            <person name="Andreopoulos B."/>
            <person name="Lu D."/>
            <person name="Skrede I."/>
            <person name="Drula E."/>
            <person name="Henrissat B."/>
            <person name="Morin E."/>
            <person name="Kohler A."/>
            <person name="Barry K."/>
            <person name="LaButti K."/>
            <person name="Morin E."/>
            <person name="Salamov A."/>
            <person name="Lipzen A."/>
            <person name="Mereny Z."/>
            <person name="Hegedus B."/>
            <person name="Baldrian P."/>
            <person name="Stursova M."/>
            <person name="Weitz H."/>
            <person name="Taylor A."/>
            <person name="Grigoriev I.V."/>
            <person name="Nagy L.G."/>
            <person name="Martin F."/>
            <person name="Kauserud H."/>
        </authorList>
    </citation>
    <scope>NUCLEOTIDE SEQUENCE</scope>
    <source>
        <strain evidence="9">CBHHK200</strain>
    </source>
</reference>
<evidence type="ECO:0000256" key="1">
    <source>
        <dbReference type="ARBA" id="ARBA00004613"/>
    </source>
</evidence>
<evidence type="ECO:0000256" key="7">
    <source>
        <dbReference type="SAM" id="SignalP"/>
    </source>
</evidence>
<evidence type="ECO:0000256" key="4">
    <source>
        <dbReference type="ARBA" id="ARBA00022723"/>
    </source>
</evidence>
<sequence>MFSSLSTAVVLSTVLSSVFCTPLSDEVAALRLDPTQVDRINTLSPDTQYVYDFFNPTVGIVQGAGGHTVTATSGTFPAVIGNGVAMTIGFLGPCAINSPHTHPRAAEINFSVNGTLRTGMLAENGARFVVNELPPGSMTIFPQGAIHFEMNTGCEPAMFVASFNGEDPGVLQVAQRFFGLPVDIVQATLGGLGIVEVEGLANMIPDNIIAGTDECLARCGLTRPVQPTAQQQPRVSGNAFPTGTGAPAPPASSPVKSAPAQSAPAQSAPAQPSAPVSSNSTISTSAPPAASSKASNSTISPPASRRV</sequence>
<keyword evidence="4" id="KW-0479">Metal-binding</keyword>
<feature type="chain" id="PRO_5042187484" evidence="7">
    <location>
        <begin position="21"/>
        <end position="307"/>
    </location>
</feature>
<dbReference type="InterPro" id="IPR001929">
    <property type="entry name" value="Germin"/>
</dbReference>
<gene>
    <name evidence="9" type="ORF">C8F04DRAFT_1321127</name>
</gene>
<dbReference type="EMBL" id="JARJCM010000283">
    <property type="protein sequence ID" value="KAJ7019787.1"/>
    <property type="molecule type" value="Genomic_DNA"/>
</dbReference>
<name>A0AAD6S3C9_9AGAR</name>
<dbReference type="Proteomes" id="UP001218188">
    <property type="component" value="Unassembled WGS sequence"/>
</dbReference>
<feature type="signal peptide" evidence="7">
    <location>
        <begin position="1"/>
        <end position="20"/>
    </location>
</feature>
<comment type="caution">
    <text evidence="9">The sequence shown here is derived from an EMBL/GenBank/DDBJ whole genome shotgun (WGS) entry which is preliminary data.</text>
</comment>
<keyword evidence="10" id="KW-1185">Reference proteome</keyword>
<evidence type="ECO:0000313" key="9">
    <source>
        <dbReference type="EMBL" id="KAJ7019787.1"/>
    </source>
</evidence>
<evidence type="ECO:0000256" key="6">
    <source>
        <dbReference type="SAM" id="MobiDB-lite"/>
    </source>
</evidence>
<evidence type="ECO:0000259" key="8">
    <source>
        <dbReference type="SMART" id="SM00835"/>
    </source>
</evidence>
<accession>A0AAD6S3C9</accession>
<dbReference type="PANTHER" id="PTHR31238">
    <property type="entry name" value="GERMIN-LIKE PROTEIN SUBFAMILY 3 MEMBER 3"/>
    <property type="match status" value="1"/>
</dbReference>
<evidence type="ECO:0000313" key="10">
    <source>
        <dbReference type="Proteomes" id="UP001218188"/>
    </source>
</evidence>
<dbReference type="SMART" id="SM00835">
    <property type="entry name" value="Cupin_1"/>
    <property type="match status" value="1"/>
</dbReference>
<evidence type="ECO:0000256" key="3">
    <source>
        <dbReference type="ARBA" id="ARBA00022525"/>
    </source>
</evidence>
<dbReference type="InterPro" id="IPR011051">
    <property type="entry name" value="RmlC_Cupin_sf"/>
</dbReference>
<dbReference type="PRINTS" id="PR00325">
    <property type="entry name" value="GERMIN"/>
</dbReference>
<comment type="subcellular location">
    <subcellularLocation>
        <location evidence="1">Secreted</location>
    </subcellularLocation>
</comment>
<keyword evidence="3" id="KW-0964">Secreted</keyword>
<feature type="region of interest" description="Disordered" evidence="6">
    <location>
        <begin position="227"/>
        <end position="307"/>
    </location>
</feature>
<dbReference type="Gene3D" id="2.60.120.10">
    <property type="entry name" value="Jelly Rolls"/>
    <property type="match status" value="1"/>
</dbReference>
<dbReference type="CDD" id="cd02241">
    <property type="entry name" value="cupin_OxOx"/>
    <property type="match status" value="1"/>
</dbReference>
<evidence type="ECO:0000256" key="5">
    <source>
        <dbReference type="ARBA" id="ARBA00023211"/>
    </source>
</evidence>
<organism evidence="9 10">
    <name type="scientific">Mycena alexandri</name>
    <dbReference type="NCBI Taxonomy" id="1745969"/>
    <lineage>
        <taxon>Eukaryota</taxon>
        <taxon>Fungi</taxon>
        <taxon>Dikarya</taxon>
        <taxon>Basidiomycota</taxon>
        <taxon>Agaricomycotina</taxon>
        <taxon>Agaricomycetes</taxon>
        <taxon>Agaricomycetidae</taxon>
        <taxon>Agaricales</taxon>
        <taxon>Marasmiineae</taxon>
        <taxon>Mycenaceae</taxon>
        <taxon>Mycena</taxon>
    </lineage>
</organism>
<dbReference type="AlphaFoldDB" id="A0AAD6S3C9"/>
<evidence type="ECO:0000256" key="2">
    <source>
        <dbReference type="ARBA" id="ARBA00007456"/>
    </source>
</evidence>
<dbReference type="SUPFAM" id="SSF51182">
    <property type="entry name" value="RmlC-like cupins"/>
    <property type="match status" value="1"/>
</dbReference>
<comment type="similarity">
    <text evidence="2">Belongs to the germin family.</text>
</comment>
<dbReference type="InterPro" id="IPR014710">
    <property type="entry name" value="RmlC-like_jellyroll"/>
</dbReference>
<feature type="compositionally biased region" description="Low complexity" evidence="6">
    <location>
        <begin position="253"/>
        <end position="298"/>
    </location>
</feature>
<dbReference type="Pfam" id="PF00190">
    <property type="entry name" value="Cupin_1"/>
    <property type="match status" value="1"/>
</dbReference>